<name>A0A369BHZ3_9FIRM</name>
<evidence type="ECO:0000313" key="2">
    <source>
        <dbReference type="EMBL" id="RCX20885.1"/>
    </source>
</evidence>
<dbReference type="Proteomes" id="UP000253034">
    <property type="component" value="Unassembled WGS sequence"/>
</dbReference>
<feature type="compositionally biased region" description="Acidic residues" evidence="1">
    <location>
        <begin position="47"/>
        <end position="64"/>
    </location>
</feature>
<sequence>MIKVKNFKVRHDGKTYTKGETIPGLSQKEEARLVSEDFAEYILHNCEEEDNSQAGDDDPSEQGAEEARQANVAENSQAKEEKEEEDGVEYAREQEAVDIQFNPDEYIQMGNEASKDRPKPAGSNTRNAAARSAAPKPSKPAKKPVGGSGSKPTKKTGKVIEC</sequence>
<comment type="caution">
    <text evidence="2">The sequence shown here is derived from an EMBL/GenBank/DDBJ whole genome shotgun (WGS) entry which is preliminary data.</text>
</comment>
<feature type="compositionally biased region" description="Low complexity" evidence="1">
    <location>
        <begin position="121"/>
        <end position="136"/>
    </location>
</feature>
<reference evidence="2 3" key="1">
    <citation type="submission" date="2018-07" db="EMBL/GenBank/DDBJ databases">
        <title>Genomic Encyclopedia of Type Strains, Phase IV (KMG-IV): sequencing the most valuable type-strain genomes for metagenomic binning, comparative biology and taxonomic classification.</title>
        <authorList>
            <person name="Goeker M."/>
        </authorList>
    </citation>
    <scope>NUCLEOTIDE SEQUENCE [LARGE SCALE GENOMIC DNA]</scope>
    <source>
        <strain evidence="2 3">DSM 27016</strain>
    </source>
</reference>
<feature type="region of interest" description="Disordered" evidence="1">
    <location>
        <begin position="44"/>
        <end position="162"/>
    </location>
</feature>
<accession>A0A369BHZ3</accession>
<dbReference type="RefSeq" id="WP_114295839.1">
    <property type="nucleotide sequence ID" value="NZ_QPJT01000001.1"/>
</dbReference>
<dbReference type="EMBL" id="QPJT01000001">
    <property type="protein sequence ID" value="RCX20885.1"/>
    <property type="molecule type" value="Genomic_DNA"/>
</dbReference>
<keyword evidence="3" id="KW-1185">Reference proteome</keyword>
<protein>
    <submittedName>
        <fullName evidence="2">Uncharacterized protein</fullName>
    </submittedName>
</protein>
<dbReference type="AlphaFoldDB" id="A0A369BHZ3"/>
<gene>
    <name evidence="2" type="ORF">DFR58_10187</name>
</gene>
<evidence type="ECO:0000256" key="1">
    <source>
        <dbReference type="SAM" id="MobiDB-lite"/>
    </source>
</evidence>
<evidence type="ECO:0000313" key="3">
    <source>
        <dbReference type="Proteomes" id="UP000253034"/>
    </source>
</evidence>
<feature type="compositionally biased region" description="Basic residues" evidence="1">
    <location>
        <begin position="152"/>
        <end position="162"/>
    </location>
</feature>
<proteinExistence type="predicted"/>
<feature type="region of interest" description="Disordered" evidence="1">
    <location>
        <begin position="1"/>
        <end position="22"/>
    </location>
</feature>
<organism evidence="2 3">
    <name type="scientific">Anaerobacterium chartisolvens</name>
    <dbReference type="NCBI Taxonomy" id="1297424"/>
    <lineage>
        <taxon>Bacteria</taxon>
        <taxon>Bacillati</taxon>
        <taxon>Bacillota</taxon>
        <taxon>Clostridia</taxon>
        <taxon>Eubacteriales</taxon>
        <taxon>Oscillospiraceae</taxon>
        <taxon>Anaerobacterium</taxon>
    </lineage>
</organism>